<keyword evidence="1" id="KW-0732">Signal</keyword>
<feature type="chain" id="PRO_5026809628" evidence="1">
    <location>
        <begin position="24"/>
        <end position="252"/>
    </location>
</feature>
<name>A0A6J1FXF7_CUCMO</name>
<dbReference type="GeneID" id="111447964"/>
<proteinExistence type="predicted"/>
<accession>A0A6J1FXF7</accession>
<evidence type="ECO:0000256" key="1">
    <source>
        <dbReference type="SAM" id="SignalP"/>
    </source>
</evidence>
<dbReference type="AlphaFoldDB" id="A0A6J1FXF7"/>
<evidence type="ECO:0000313" key="2">
    <source>
        <dbReference type="Proteomes" id="UP000504609"/>
    </source>
</evidence>
<dbReference type="KEGG" id="cmos:111447964"/>
<dbReference type="PANTHER" id="PTHR36336">
    <property type="entry name" value="OS09G0560400 PROTEIN"/>
    <property type="match status" value="1"/>
</dbReference>
<dbReference type="PANTHER" id="PTHR36336:SF1">
    <property type="entry name" value="OS09G0560400 PROTEIN"/>
    <property type="match status" value="1"/>
</dbReference>
<evidence type="ECO:0000313" key="3">
    <source>
        <dbReference type="RefSeq" id="XP_022943145.1"/>
    </source>
</evidence>
<sequence>MCWNFSLHHFLLLLFCFSASLDAQQNLGRIGRNEETEIGFGRRALLSFKESPHGSNVTFDCSRSGPCVACLLSEKKDENYGCSETGYRIPLKCVEVKDTSKVSNEKKSHDGRSTLEMSYEHKLVNHLQSDASDHASSVAHRHQRDGSISGTVGSQDYIIYRSCIPSVNDEKLSVLGFENQNSMANQCNLWIFFSGSVVKMIANIISSQICSTMEGIVLGLLLISGSVVYFRRKRSVSTAGFASGRVQSNSRF</sequence>
<dbReference type="Proteomes" id="UP000504609">
    <property type="component" value="Unplaced"/>
</dbReference>
<feature type="signal peptide" evidence="1">
    <location>
        <begin position="1"/>
        <end position="23"/>
    </location>
</feature>
<reference evidence="3" key="1">
    <citation type="submission" date="2025-08" db="UniProtKB">
        <authorList>
            <consortium name="RefSeq"/>
        </authorList>
    </citation>
    <scope>IDENTIFICATION</scope>
    <source>
        <tissue evidence="3">Young leaves</tissue>
    </source>
</reference>
<gene>
    <name evidence="3" type="primary">LOC111447964</name>
</gene>
<keyword evidence="2" id="KW-1185">Reference proteome</keyword>
<protein>
    <submittedName>
        <fullName evidence="3">Uncharacterized protein LOC111447964 isoform X1</fullName>
    </submittedName>
</protein>
<dbReference type="RefSeq" id="XP_022943145.1">
    <property type="nucleotide sequence ID" value="XM_023087377.1"/>
</dbReference>
<organism evidence="2 3">
    <name type="scientific">Cucurbita moschata</name>
    <name type="common">Winter crookneck squash</name>
    <name type="synonym">Cucurbita pepo var. moschata</name>
    <dbReference type="NCBI Taxonomy" id="3662"/>
    <lineage>
        <taxon>Eukaryota</taxon>
        <taxon>Viridiplantae</taxon>
        <taxon>Streptophyta</taxon>
        <taxon>Embryophyta</taxon>
        <taxon>Tracheophyta</taxon>
        <taxon>Spermatophyta</taxon>
        <taxon>Magnoliopsida</taxon>
        <taxon>eudicotyledons</taxon>
        <taxon>Gunneridae</taxon>
        <taxon>Pentapetalae</taxon>
        <taxon>rosids</taxon>
        <taxon>fabids</taxon>
        <taxon>Cucurbitales</taxon>
        <taxon>Cucurbitaceae</taxon>
        <taxon>Cucurbiteae</taxon>
        <taxon>Cucurbita</taxon>
    </lineage>
</organism>